<dbReference type="AlphaFoldDB" id="A0A1B3SM96"/>
<dbReference type="EMBL" id="CP017015">
    <property type="protein sequence ID" value="AOG61055.1"/>
    <property type="molecule type" value="Genomic_DNA"/>
</dbReference>
<feature type="chain" id="PRO_5008554076" description="Lipoprotein" evidence="1">
    <location>
        <begin position="20"/>
        <end position="492"/>
    </location>
</feature>
<evidence type="ECO:0000256" key="1">
    <source>
        <dbReference type="SAM" id="SignalP"/>
    </source>
</evidence>
<evidence type="ECO:0000313" key="3">
    <source>
        <dbReference type="Proteomes" id="UP000094378"/>
    </source>
</evidence>
<feature type="signal peptide" evidence="1">
    <location>
        <begin position="1"/>
        <end position="19"/>
    </location>
</feature>
<dbReference type="STRING" id="216938.SHELI_v1c11080"/>
<accession>A0A1B3SM96</accession>
<evidence type="ECO:0008006" key="4">
    <source>
        <dbReference type="Google" id="ProtNLM"/>
    </source>
</evidence>
<evidence type="ECO:0000313" key="2">
    <source>
        <dbReference type="EMBL" id="AOG61055.1"/>
    </source>
</evidence>
<dbReference type="KEGG" id="shj:SHELI_v1c11080"/>
<reference evidence="2 3" key="1">
    <citation type="submission" date="2016-08" db="EMBL/GenBank/DDBJ databases">
        <title>Complete genome sequence of Spiroplasma helicoides TABS-2 (DSM 22551).</title>
        <authorList>
            <person name="Shen W.-Y."/>
            <person name="Lo W.-S."/>
            <person name="Lai Y.-C."/>
            <person name="Kuo C.-H."/>
        </authorList>
    </citation>
    <scope>NUCLEOTIDE SEQUENCE [LARGE SCALE GENOMIC DNA]</scope>
    <source>
        <strain evidence="2 3">TABS-2</strain>
    </source>
</reference>
<name>A0A1B3SM96_9MOLU</name>
<gene>
    <name evidence="2" type="ORF">SHELI_v1c11080</name>
</gene>
<dbReference type="GO" id="GO:0016020">
    <property type="term" value="C:membrane"/>
    <property type="evidence" value="ECO:0007669"/>
    <property type="project" value="InterPro"/>
</dbReference>
<dbReference type="InterPro" id="IPR007880">
    <property type="entry name" value="Spiralin"/>
</dbReference>
<dbReference type="Pfam" id="PF05215">
    <property type="entry name" value="Spiralin"/>
    <property type="match status" value="3"/>
</dbReference>
<dbReference type="Proteomes" id="UP000094378">
    <property type="component" value="Chromosome"/>
</dbReference>
<keyword evidence="1" id="KW-0732">Signal</keyword>
<dbReference type="RefSeq" id="WP_069117479.1">
    <property type="nucleotide sequence ID" value="NZ_CP017015.1"/>
</dbReference>
<organism evidence="2 3">
    <name type="scientific">Spiroplasma helicoides</name>
    <dbReference type="NCBI Taxonomy" id="216938"/>
    <lineage>
        <taxon>Bacteria</taxon>
        <taxon>Bacillati</taxon>
        <taxon>Mycoplasmatota</taxon>
        <taxon>Mollicutes</taxon>
        <taxon>Entomoplasmatales</taxon>
        <taxon>Spiroplasmataceae</taxon>
        <taxon>Spiroplasma</taxon>
    </lineage>
</organism>
<sequence length="492" mass="55259">MKKLLKFLMSFGIVTASTAPSIGCLSQIIPKNSTDTRVDLSSLHGSQLYILPWADPKKIASETDSIVSYSQRAIKKCFDALQVIMKILERNGIDDEDQLMIMSISLALTTINETEEDQINVSKWYATEYEASLNQESVINLETRITNRAYYNASDASASAALTVLQAQNLCTKAKSLATDNDNLKKVVEAQQSIDVSKFYLGFAADKWNNVDNSYRRKDFIKSATKWEESKDGVVDAVLSSIRLQKGVNLSAKEDNNDETTTDSDIKYDLEIESFNYDSNNRIKSVSVKANSDSKLVKGSNVFNVFEKIDISNYFQSPSIKADSIKLEDVKQSVIEDIKNTIQPVINESKYDWNNWVLKEKRDLWFNDHAGDYLYYEKPTNSKDGSITIDAISSSSLVTGRVTYNVKFVKGDLSKLSTEELDLFTDSSDIKSIQQSIIDLLYNKYGISASLEEDLVFSDYNPKQEGQLGSITLSINKNSLNFNEGKVTFIIH</sequence>
<proteinExistence type="predicted"/>
<keyword evidence="3" id="KW-1185">Reference proteome</keyword>
<protein>
    <recommendedName>
        <fullName evidence="4">Lipoprotein</fullName>
    </recommendedName>
</protein>